<protein>
    <submittedName>
        <fullName evidence="2">Uncharacterized protein</fullName>
    </submittedName>
</protein>
<name>A0ABN9UI47_9DINO</name>
<organism evidence="2 3">
    <name type="scientific">Prorocentrum cordatum</name>
    <dbReference type="NCBI Taxonomy" id="2364126"/>
    <lineage>
        <taxon>Eukaryota</taxon>
        <taxon>Sar</taxon>
        <taxon>Alveolata</taxon>
        <taxon>Dinophyceae</taxon>
        <taxon>Prorocentrales</taxon>
        <taxon>Prorocentraceae</taxon>
        <taxon>Prorocentrum</taxon>
    </lineage>
</organism>
<gene>
    <name evidence="2" type="ORF">PCOR1329_LOCUS48204</name>
</gene>
<evidence type="ECO:0000313" key="2">
    <source>
        <dbReference type="EMBL" id="CAK0858475.1"/>
    </source>
</evidence>
<comment type="caution">
    <text evidence="2">The sequence shown here is derived from an EMBL/GenBank/DDBJ whole genome shotgun (WGS) entry which is preliminary data.</text>
</comment>
<evidence type="ECO:0000313" key="3">
    <source>
        <dbReference type="Proteomes" id="UP001189429"/>
    </source>
</evidence>
<reference evidence="2" key="1">
    <citation type="submission" date="2023-10" db="EMBL/GenBank/DDBJ databases">
        <authorList>
            <person name="Chen Y."/>
            <person name="Shah S."/>
            <person name="Dougan E. K."/>
            <person name="Thang M."/>
            <person name="Chan C."/>
        </authorList>
    </citation>
    <scope>NUCLEOTIDE SEQUENCE [LARGE SCALE GENOMIC DNA]</scope>
</reference>
<proteinExistence type="predicted"/>
<accession>A0ABN9UI47</accession>
<dbReference type="EMBL" id="CAUYUJ010015819">
    <property type="protein sequence ID" value="CAK0858475.1"/>
    <property type="molecule type" value="Genomic_DNA"/>
</dbReference>
<sequence length="175" mass="18840">MPPTRRSPTPRRRGPESAEGIARAPLFQTEPGGSRAATDVQRGPARPPGPRGSAPFRDRVPGCFQLLANFTLPSFTPQLLSFTGSFAGPWFLFAMFFCVSSSRFCISRDVPAFCTFWLPKAIRKMPKHPCINAIAKLASSSCCSFSPTSSSSMSAQATAAFLVSWMVAQSSGRGL</sequence>
<feature type="region of interest" description="Disordered" evidence="1">
    <location>
        <begin position="1"/>
        <end position="56"/>
    </location>
</feature>
<keyword evidence="3" id="KW-1185">Reference proteome</keyword>
<evidence type="ECO:0000256" key="1">
    <source>
        <dbReference type="SAM" id="MobiDB-lite"/>
    </source>
</evidence>
<dbReference type="Proteomes" id="UP001189429">
    <property type="component" value="Unassembled WGS sequence"/>
</dbReference>